<evidence type="ECO:0000313" key="1">
    <source>
        <dbReference type="EMBL" id="SDS15955.1"/>
    </source>
</evidence>
<gene>
    <name evidence="1" type="ORF">SAMN05216490_0645</name>
</gene>
<dbReference type="STRING" id="652787.SAMN05216490_0645"/>
<sequence>MDVIITYDIKKNHTEIKKELESLGYKNTIAGVSRGTSNPVTQQLPNTTLLKYAAVNTESVFDQVTAVINKHDGGIDRIFCAQLAVSFDWSGR</sequence>
<protein>
    <recommendedName>
        <fullName evidence="3">Nitrogen regulatory protein P-II family</fullName>
    </recommendedName>
</protein>
<dbReference type="Proteomes" id="UP000199679">
    <property type="component" value="Chromosome I"/>
</dbReference>
<organism evidence="1 2">
    <name type="scientific">Mucilaginibacter mallensis</name>
    <dbReference type="NCBI Taxonomy" id="652787"/>
    <lineage>
        <taxon>Bacteria</taxon>
        <taxon>Pseudomonadati</taxon>
        <taxon>Bacteroidota</taxon>
        <taxon>Sphingobacteriia</taxon>
        <taxon>Sphingobacteriales</taxon>
        <taxon>Sphingobacteriaceae</taxon>
        <taxon>Mucilaginibacter</taxon>
    </lineage>
</organism>
<reference evidence="1 2" key="1">
    <citation type="submission" date="2016-10" db="EMBL/GenBank/DDBJ databases">
        <authorList>
            <person name="de Groot N.N."/>
        </authorList>
    </citation>
    <scope>NUCLEOTIDE SEQUENCE [LARGE SCALE GENOMIC DNA]</scope>
    <source>
        <strain evidence="1 2">MP1X4</strain>
    </source>
</reference>
<evidence type="ECO:0008006" key="3">
    <source>
        <dbReference type="Google" id="ProtNLM"/>
    </source>
</evidence>
<dbReference type="OrthoDB" id="1272389at2"/>
<evidence type="ECO:0000313" key="2">
    <source>
        <dbReference type="Proteomes" id="UP000199679"/>
    </source>
</evidence>
<dbReference type="AlphaFoldDB" id="A0A1H1PXM5"/>
<keyword evidence="2" id="KW-1185">Reference proteome</keyword>
<dbReference type="RefSeq" id="WP_091369161.1">
    <property type="nucleotide sequence ID" value="NZ_LT629740.1"/>
</dbReference>
<proteinExistence type="predicted"/>
<dbReference type="EMBL" id="LT629740">
    <property type="protein sequence ID" value="SDS15955.1"/>
    <property type="molecule type" value="Genomic_DNA"/>
</dbReference>
<accession>A0A1H1PXM5</accession>
<name>A0A1H1PXM5_MUCMA</name>